<protein>
    <submittedName>
        <fullName evidence="1">Cell division protein ZapA</fullName>
    </submittedName>
</protein>
<dbReference type="InterPro" id="IPR036192">
    <property type="entry name" value="Cell_div_ZapA-like_sf"/>
</dbReference>
<keyword evidence="1" id="KW-0131">Cell cycle</keyword>
<dbReference type="GO" id="GO:0051301">
    <property type="term" value="P:cell division"/>
    <property type="evidence" value="ECO:0007669"/>
    <property type="project" value="UniProtKB-KW"/>
</dbReference>
<accession>A0ABV8RFW7</accession>
<dbReference type="Proteomes" id="UP001595887">
    <property type="component" value="Unassembled WGS sequence"/>
</dbReference>
<keyword evidence="1" id="KW-0132">Cell division</keyword>
<gene>
    <name evidence="1" type="ORF">ACFOWX_07310</name>
</gene>
<dbReference type="InterPro" id="IPR042233">
    <property type="entry name" value="Cell_div_ZapA_N"/>
</dbReference>
<sequence>MADVRLNIASREYIVTCQDGEEERLKSLGMLVDEMAREAVGSAGGLNESRQLLFASLLLADKLQDSLAQAQSAAAPPTSAPVHNDLAVEQAAMTIEKMAERLETIANRLEN</sequence>
<keyword evidence="2" id="KW-1185">Reference proteome</keyword>
<dbReference type="InterPro" id="IPR007838">
    <property type="entry name" value="Cell_div_ZapA-like"/>
</dbReference>
<dbReference type="RefSeq" id="WP_381422732.1">
    <property type="nucleotide sequence ID" value="NZ_JBHSDH010000013.1"/>
</dbReference>
<organism evidence="1 2">
    <name type="scientific">Sphingorhabdus arenilitoris</name>
    <dbReference type="NCBI Taxonomy" id="1490041"/>
    <lineage>
        <taxon>Bacteria</taxon>
        <taxon>Pseudomonadati</taxon>
        <taxon>Pseudomonadota</taxon>
        <taxon>Alphaproteobacteria</taxon>
        <taxon>Sphingomonadales</taxon>
        <taxon>Sphingomonadaceae</taxon>
        <taxon>Sphingorhabdus</taxon>
    </lineage>
</organism>
<evidence type="ECO:0000313" key="1">
    <source>
        <dbReference type="EMBL" id="MFC4292221.1"/>
    </source>
</evidence>
<evidence type="ECO:0000313" key="2">
    <source>
        <dbReference type="Proteomes" id="UP001595887"/>
    </source>
</evidence>
<dbReference type="Gene3D" id="3.30.160.880">
    <property type="entry name" value="Cell division protein ZapA protomer, N-terminal domain"/>
    <property type="match status" value="1"/>
</dbReference>
<dbReference type="EMBL" id="JBHSDH010000013">
    <property type="protein sequence ID" value="MFC4292221.1"/>
    <property type="molecule type" value="Genomic_DNA"/>
</dbReference>
<proteinExistence type="predicted"/>
<reference evidence="2" key="1">
    <citation type="journal article" date="2019" name="Int. J. Syst. Evol. Microbiol.">
        <title>The Global Catalogue of Microorganisms (GCM) 10K type strain sequencing project: providing services to taxonomists for standard genome sequencing and annotation.</title>
        <authorList>
            <consortium name="The Broad Institute Genomics Platform"/>
            <consortium name="The Broad Institute Genome Sequencing Center for Infectious Disease"/>
            <person name="Wu L."/>
            <person name="Ma J."/>
        </authorList>
    </citation>
    <scope>NUCLEOTIDE SEQUENCE [LARGE SCALE GENOMIC DNA]</scope>
    <source>
        <strain evidence="2">CECT 8531</strain>
    </source>
</reference>
<dbReference type="SUPFAM" id="SSF102829">
    <property type="entry name" value="Cell division protein ZapA-like"/>
    <property type="match status" value="1"/>
</dbReference>
<name>A0ABV8RFW7_9SPHN</name>
<dbReference type="Pfam" id="PF05164">
    <property type="entry name" value="ZapA"/>
    <property type="match status" value="1"/>
</dbReference>
<comment type="caution">
    <text evidence="1">The sequence shown here is derived from an EMBL/GenBank/DDBJ whole genome shotgun (WGS) entry which is preliminary data.</text>
</comment>